<evidence type="ECO:0000256" key="18">
    <source>
        <dbReference type="SAM" id="Phobius"/>
    </source>
</evidence>
<evidence type="ECO:0000256" key="3">
    <source>
        <dbReference type="ARBA" id="ARBA00022536"/>
    </source>
</evidence>
<feature type="domain" description="EGF-like" evidence="21">
    <location>
        <begin position="297"/>
        <end position="334"/>
    </location>
</feature>
<organism evidence="22 23">
    <name type="scientific">Lithocarpus litseifolius</name>
    <dbReference type="NCBI Taxonomy" id="425828"/>
    <lineage>
        <taxon>Eukaryota</taxon>
        <taxon>Viridiplantae</taxon>
        <taxon>Streptophyta</taxon>
        <taxon>Embryophyta</taxon>
        <taxon>Tracheophyta</taxon>
        <taxon>Spermatophyta</taxon>
        <taxon>Magnoliopsida</taxon>
        <taxon>eudicotyledons</taxon>
        <taxon>Gunneridae</taxon>
        <taxon>Pentapetalae</taxon>
        <taxon>rosids</taxon>
        <taxon>fabids</taxon>
        <taxon>Fagales</taxon>
        <taxon>Fagaceae</taxon>
        <taxon>Lithocarpus</taxon>
    </lineage>
</organism>
<dbReference type="GO" id="GO:0007166">
    <property type="term" value="P:cell surface receptor signaling pathway"/>
    <property type="evidence" value="ECO:0007669"/>
    <property type="project" value="InterPro"/>
</dbReference>
<gene>
    <name evidence="22" type="ORF">SO802_019666</name>
</gene>
<keyword evidence="23" id="KW-1185">Reference proteome</keyword>
<feature type="signal peptide" evidence="19">
    <location>
        <begin position="1"/>
        <end position="25"/>
    </location>
</feature>
<evidence type="ECO:0000256" key="10">
    <source>
        <dbReference type="ARBA" id="ARBA00022989"/>
    </source>
</evidence>
<evidence type="ECO:0000256" key="8">
    <source>
        <dbReference type="ARBA" id="ARBA00022777"/>
    </source>
</evidence>
<evidence type="ECO:0000256" key="7">
    <source>
        <dbReference type="ARBA" id="ARBA00022741"/>
    </source>
</evidence>
<dbReference type="InterPro" id="IPR011009">
    <property type="entry name" value="Kinase-like_dom_sf"/>
</dbReference>
<dbReference type="FunFam" id="1.10.510.10:FF:000084">
    <property type="entry name" value="Wall-associated receptor kinase 2"/>
    <property type="match status" value="1"/>
</dbReference>
<comment type="caution">
    <text evidence="16">Lacks conserved residue(s) required for the propagation of feature annotation.</text>
</comment>
<dbReference type="Proteomes" id="UP001459277">
    <property type="component" value="Unassembled WGS sequence"/>
</dbReference>
<sequence>MGFYSMLVQLTWVGVILSFMAAAAATATAFPLALPNCADRCGDVKIPYPFGITKGCFLNGTRDFFINCSNSSGQPQPQTGKNLKVTNISIQGQIETMVFKAEDCYNYTNGTRWKKTTANLKIPSFTISVIENKFVAVGCDTYAFLNGNLNGQQFSIGCLSQCQNISNVANGSCSGIGCCQVDIPEGLKNVSLITYSFKNHTKVWNFNPCSFAFVIRKDKFNFSSDYLTSLQSNKTLPVVLDWAIGNETCKVAQNKANYICGANTTCIDLNHINDPGYRCECNKGYLGNPYLKDGCRDIDECKGINNCTDKQICVNNPGNYECLCIKGYHLESAACVSNQASLAIHLAVGISIIGLLILLLGCSWIFWGLKKRKLIKLKEKFFQQNGGLLLKQQLSNHQKSVETTKIFTTEELKKATNNYDESSVLGQGGYGTVYRGVLSDKTVVAIKKSKIGDQSQIEQFINEMIVLTQINHRNVVKLFGCCLETEVPLLVYEFITNGTLSTHVHDQGLSPLLSWEKRLKIATETAGALAYLHSSTSMPIIHRDVKTMNILLDDNYTAKVADFGASRLVPLDQTELNTLVQGTLGYLDPEYMQTSQLTEKSDIYSFGVVMAELLTGKKALSFDRPEIDRNLAISFMTAIREDRLLQILENHIVNEDNIEQLKEFANLAKRCLRLRGEDRPSMKEVAMELERLRSMGKHPLGDIDVFAKKTEYSLSASSHSFNIDVGTGCSTSTTAEYDSIKDQVLKPVEDGR</sequence>
<feature type="domain" description="Protein kinase" evidence="20">
    <location>
        <begin position="419"/>
        <end position="701"/>
    </location>
</feature>
<accession>A0AAW2CQH8</accession>
<dbReference type="InterPro" id="IPR008271">
    <property type="entry name" value="Ser/Thr_kinase_AS"/>
</dbReference>
<dbReference type="SMART" id="SM00179">
    <property type="entry name" value="EGF_CA"/>
    <property type="match status" value="1"/>
</dbReference>
<feature type="chain" id="PRO_5043351697" description="Wall-associated receptor kinase 2-like" evidence="19">
    <location>
        <begin position="26"/>
        <end position="752"/>
    </location>
</feature>
<dbReference type="InterPro" id="IPR000719">
    <property type="entry name" value="Prot_kinase_dom"/>
</dbReference>
<keyword evidence="4" id="KW-0808">Transferase</keyword>
<evidence type="ECO:0000313" key="23">
    <source>
        <dbReference type="Proteomes" id="UP001459277"/>
    </source>
</evidence>
<dbReference type="Gene3D" id="3.30.200.20">
    <property type="entry name" value="Phosphorylase Kinase, domain 1"/>
    <property type="match status" value="1"/>
</dbReference>
<keyword evidence="6 19" id="KW-0732">Signal</keyword>
<comment type="catalytic activity">
    <reaction evidence="15">
        <text>L-threonyl-[protein] + ATP = O-phospho-L-threonyl-[protein] + ADP + H(+)</text>
        <dbReference type="Rhea" id="RHEA:46608"/>
        <dbReference type="Rhea" id="RHEA-COMP:11060"/>
        <dbReference type="Rhea" id="RHEA-COMP:11605"/>
        <dbReference type="ChEBI" id="CHEBI:15378"/>
        <dbReference type="ChEBI" id="CHEBI:30013"/>
        <dbReference type="ChEBI" id="CHEBI:30616"/>
        <dbReference type="ChEBI" id="CHEBI:61977"/>
        <dbReference type="ChEBI" id="CHEBI:456216"/>
    </reaction>
</comment>
<evidence type="ECO:0000256" key="13">
    <source>
        <dbReference type="ARBA" id="ARBA00023180"/>
    </source>
</evidence>
<dbReference type="PROSITE" id="PS50011">
    <property type="entry name" value="PROTEIN_KINASE_DOM"/>
    <property type="match status" value="1"/>
</dbReference>
<evidence type="ECO:0000259" key="20">
    <source>
        <dbReference type="PROSITE" id="PS50011"/>
    </source>
</evidence>
<dbReference type="Pfam" id="PF07645">
    <property type="entry name" value="EGF_CA"/>
    <property type="match status" value="1"/>
</dbReference>
<dbReference type="SMART" id="SM00181">
    <property type="entry name" value="EGF"/>
    <property type="match status" value="2"/>
</dbReference>
<dbReference type="FunFam" id="3.30.200.20:FF:000043">
    <property type="entry name" value="Wall-associated receptor kinase 2"/>
    <property type="match status" value="1"/>
</dbReference>
<dbReference type="SUPFAM" id="SSF57196">
    <property type="entry name" value="EGF/Laminin"/>
    <property type="match status" value="1"/>
</dbReference>
<feature type="binding site" evidence="17">
    <location>
        <position position="448"/>
    </location>
    <ligand>
        <name>ATP</name>
        <dbReference type="ChEBI" id="CHEBI:30616"/>
    </ligand>
</feature>
<dbReference type="CDD" id="cd14066">
    <property type="entry name" value="STKc_IRAK"/>
    <property type="match status" value="1"/>
</dbReference>
<keyword evidence="7 17" id="KW-0547">Nucleotide-binding</keyword>
<evidence type="ECO:0000256" key="14">
    <source>
        <dbReference type="ARBA" id="ARBA00047558"/>
    </source>
</evidence>
<evidence type="ECO:0000256" key="9">
    <source>
        <dbReference type="ARBA" id="ARBA00022840"/>
    </source>
</evidence>
<evidence type="ECO:0000256" key="12">
    <source>
        <dbReference type="ARBA" id="ARBA00023157"/>
    </source>
</evidence>
<evidence type="ECO:0000313" key="22">
    <source>
        <dbReference type="EMBL" id="KAL0000064.1"/>
    </source>
</evidence>
<comment type="caution">
    <text evidence="22">The sequence shown here is derived from an EMBL/GenBank/DDBJ whole genome shotgun (WGS) entry which is preliminary data.</text>
</comment>
<dbReference type="InterPro" id="IPR045274">
    <property type="entry name" value="WAK-like"/>
</dbReference>
<keyword evidence="13" id="KW-0325">Glycoprotein</keyword>
<evidence type="ECO:0000256" key="16">
    <source>
        <dbReference type="PROSITE-ProRule" id="PRU00076"/>
    </source>
</evidence>
<dbReference type="Gene3D" id="2.10.25.10">
    <property type="entry name" value="Laminin"/>
    <property type="match status" value="2"/>
</dbReference>
<dbReference type="InterPro" id="IPR000742">
    <property type="entry name" value="EGF"/>
</dbReference>
<keyword evidence="10 18" id="KW-1133">Transmembrane helix</keyword>
<dbReference type="PANTHER" id="PTHR27005:SF283">
    <property type="entry name" value="OS02G0633066 PROTEIN"/>
    <property type="match status" value="1"/>
</dbReference>
<evidence type="ECO:0000256" key="5">
    <source>
        <dbReference type="ARBA" id="ARBA00022692"/>
    </source>
</evidence>
<dbReference type="InterPro" id="IPR025287">
    <property type="entry name" value="WAK_GUB"/>
</dbReference>
<dbReference type="SUPFAM" id="SSF56112">
    <property type="entry name" value="Protein kinase-like (PK-like)"/>
    <property type="match status" value="1"/>
</dbReference>
<dbReference type="GO" id="GO:0004674">
    <property type="term" value="F:protein serine/threonine kinase activity"/>
    <property type="evidence" value="ECO:0007669"/>
    <property type="project" value="UniProtKB-KW"/>
</dbReference>
<keyword evidence="11 18" id="KW-0472">Membrane</keyword>
<dbReference type="SMART" id="SM00220">
    <property type="entry name" value="S_TKc"/>
    <property type="match status" value="1"/>
</dbReference>
<dbReference type="InterPro" id="IPR049883">
    <property type="entry name" value="NOTCH1_EGF-like"/>
</dbReference>
<dbReference type="InterPro" id="IPR017441">
    <property type="entry name" value="Protein_kinase_ATP_BS"/>
</dbReference>
<dbReference type="AlphaFoldDB" id="A0AAW2CQH8"/>
<comment type="catalytic activity">
    <reaction evidence="14">
        <text>L-seryl-[protein] + ATP = O-phospho-L-seryl-[protein] + ADP + H(+)</text>
        <dbReference type="Rhea" id="RHEA:17989"/>
        <dbReference type="Rhea" id="RHEA-COMP:9863"/>
        <dbReference type="Rhea" id="RHEA-COMP:11604"/>
        <dbReference type="ChEBI" id="CHEBI:15378"/>
        <dbReference type="ChEBI" id="CHEBI:29999"/>
        <dbReference type="ChEBI" id="CHEBI:30616"/>
        <dbReference type="ChEBI" id="CHEBI:83421"/>
        <dbReference type="ChEBI" id="CHEBI:456216"/>
    </reaction>
</comment>
<dbReference type="InterPro" id="IPR018097">
    <property type="entry name" value="EGF_Ca-bd_CS"/>
</dbReference>
<feature type="transmembrane region" description="Helical" evidence="18">
    <location>
        <begin position="342"/>
        <end position="369"/>
    </location>
</feature>
<evidence type="ECO:0000256" key="6">
    <source>
        <dbReference type="ARBA" id="ARBA00022729"/>
    </source>
</evidence>
<dbReference type="GO" id="GO:0005524">
    <property type="term" value="F:ATP binding"/>
    <property type="evidence" value="ECO:0007669"/>
    <property type="project" value="UniProtKB-UniRule"/>
</dbReference>
<keyword evidence="8" id="KW-0418">Kinase</keyword>
<evidence type="ECO:0000256" key="15">
    <source>
        <dbReference type="ARBA" id="ARBA00047951"/>
    </source>
</evidence>
<keyword evidence="3 16" id="KW-0245">EGF-like domain</keyword>
<evidence type="ECO:0000256" key="17">
    <source>
        <dbReference type="PROSITE-ProRule" id="PRU10141"/>
    </source>
</evidence>
<dbReference type="GO" id="GO:0030247">
    <property type="term" value="F:polysaccharide binding"/>
    <property type="evidence" value="ECO:0007669"/>
    <property type="project" value="InterPro"/>
</dbReference>
<keyword evidence="2" id="KW-0723">Serine/threonine-protein kinase</keyword>
<evidence type="ECO:0000256" key="2">
    <source>
        <dbReference type="ARBA" id="ARBA00022527"/>
    </source>
</evidence>
<dbReference type="EMBL" id="JAZDWU010000006">
    <property type="protein sequence ID" value="KAL0000064.1"/>
    <property type="molecule type" value="Genomic_DNA"/>
</dbReference>
<dbReference type="Pfam" id="PF07714">
    <property type="entry name" value="PK_Tyr_Ser-Thr"/>
    <property type="match status" value="1"/>
</dbReference>
<dbReference type="PROSITE" id="PS00107">
    <property type="entry name" value="PROTEIN_KINASE_ATP"/>
    <property type="match status" value="1"/>
</dbReference>
<dbReference type="PANTHER" id="PTHR27005">
    <property type="entry name" value="WALL-ASSOCIATED RECEPTOR KINASE-LIKE 21"/>
    <property type="match status" value="1"/>
</dbReference>
<protein>
    <recommendedName>
        <fullName evidence="24">Wall-associated receptor kinase 2-like</fullName>
    </recommendedName>
</protein>
<dbReference type="PROSITE" id="PS50026">
    <property type="entry name" value="EGF_3"/>
    <property type="match status" value="1"/>
</dbReference>
<dbReference type="InterPro" id="IPR000152">
    <property type="entry name" value="EGF-type_Asp/Asn_hydroxyl_site"/>
</dbReference>
<reference evidence="22 23" key="1">
    <citation type="submission" date="2024-01" db="EMBL/GenBank/DDBJ databases">
        <title>A telomere-to-telomere, gap-free genome of sweet tea (Lithocarpus litseifolius).</title>
        <authorList>
            <person name="Zhou J."/>
        </authorList>
    </citation>
    <scope>NUCLEOTIDE SEQUENCE [LARGE SCALE GENOMIC DNA]</scope>
    <source>
        <strain evidence="22">Zhou-2022a</strain>
        <tissue evidence="22">Leaf</tissue>
    </source>
</reference>
<evidence type="ECO:0000256" key="19">
    <source>
        <dbReference type="SAM" id="SignalP"/>
    </source>
</evidence>
<dbReference type="GO" id="GO:0005886">
    <property type="term" value="C:plasma membrane"/>
    <property type="evidence" value="ECO:0007669"/>
    <property type="project" value="TreeGrafter"/>
</dbReference>
<keyword evidence="12" id="KW-1015">Disulfide bond</keyword>
<evidence type="ECO:0000256" key="11">
    <source>
        <dbReference type="ARBA" id="ARBA00023136"/>
    </source>
</evidence>
<comment type="subcellular location">
    <subcellularLocation>
        <location evidence="1">Membrane</location>
        <topology evidence="1">Single-pass type I membrane protein</topology>
    </subcellularLocation>
</comment>
<evidence type="ECO:0000256" key="1">
    <source>
        <dbReference type="ARBA" id="ARBA00004479"/>
    </source>
</evidence>
<keyword evidence="5 18" id="KW-0812">Transmembrane</keyword>
<dbReference type="GO" id="GO:0005509">
    <property type="term" value="F:calcium ion binding"/>
    <property type="evidence" value="ECO:0007669"/>
    <property type="project" value="InterPro"/>
</dbReference>
<dbReference type="PROSITE" id="PS00010">
    <property type="entry name" value="ASX_HYDROXYL"/>
    <property type="match status" value="1"/>
</dbReference>
<evidence type="ECO:0008006" key="24">
    <source>
        <dbReference type="Google" id="ProtNLM"/>
    </source>
</evidence>
<evidence type="ECO:0000259" key="21">
    <source>
        <dbReference type="PROSITE" id="PS50026"/>
    </source>
</evidence>
<dbReference type="PROSITE" id="PS01187">
    <property type="entry name" value="EGF_CA"/>
    <property type="match status" value="1"/>
</dbReference>
<dbReference type="PROSITE" id="PS00108">
    <property type="entry name" value="PROTEIN_KINASE_ST"/>
    <property type="match status" value="1"/>
</dbReference>
<name>A0AAW2CQH8_9ROSI</name>
<evidence type="ECO:0000256" key="4">
    <source>
        <dbReference type="ARBA" id="ARBA00022679"/>
    </source>
</evidence>
<proteinExistence type="predicted"/>
<dbReference type="InterPro" id="IPR001881">
    <property type="entry name" value="EGF-like_Ca-bd_dom"/>
</dbReference>
<dbReference type="Gene3D" id="1.10.510.10">
    <property type="entry name" value="Transferase(Phosphotransferase) domain 1"/>
    <property type="match status" value="1"/>
</dbReference>
<dbReference type="Pfam" id="PF13947">
    <property type="entry name" value="GUB_WAK_bind"/>
    <property type="match status" value="1"/>
</dbReference>
<keyword evidence="9 17" id="KW-0067">ATP-binding</keyword>
<dbReference type="InterPro" id="IPR001245">
    <property type="entry name" value="Ser-Thr/Tyr_kinase_cat_dom"/>
</dbReference>
<dbReference type="CDD" id="cd00054">
    <property type="entry name" value="EGF_CA"/>
    <property type="match status" value="1"/>
</dbReference>